<evidence type="ECO:0000259" key="2">
    <source>
        <dbReference type="PROSITE" id="PS50095"/>
    </source>
</evidence>
<dbReference type="SUPFAM" id="SSF49723">
    <property type="entry name" value="Lipase/lipooxygenase domain (PLAT/LH2 domain)"/>
    <property type="match status" value="1"/>
</dbReference>
<comment type="caution">
    <text evidence="3">The sequence shown here is derived from an EMBL/GenBank/DDBJ whole genome shotgun (WGS) entry which is preliminary data.</text>
</comment>
<dbReference type="InterPro" id="IPR001024">
    <property type="entry name" value="PLAT/LH2_dom"/>
</dbReference>
<evidence type="ECO:0000256" key="1">
    <source>
        <dbReference type="PROSITE-ProRule" id="PRU00152"/>
    </source>
</evidence>
<dbReference type="EMBL" id="JASSZA010000007">
    <property type="protein sequence ID" value="KAK2105099.1"/>
    <property type="molecule type" value="Genomic_DNA"/>
</dbReference>
<sequence>MGVDDPSPGTAGLSLCCRPQYLGPLLFVKPRKRHLLQDDAWFCSWISIVQGPGVAGDDVRFPCYRWVEGDGILSLTEGTGGRWGAREAGRMQGGEESAGWGCGNLECRGLAAMGTELLEAGKGKPREEELEERRKWYW</sequence>
<gene>
    <name evidence="3" type="ORF">P7K49_014613</name>
</gene>
<evidence type="ECO:0000313" key="3">
    <source>
        <dbReference type="EMBL" id="KAK2105099.1"/>
    </source>
</evidence>
<evidence type="ECO:0000313" key="4">
    <source>
        <dbReference type="Proteomes" id="UP001266305"/>
    </source>
</evidence>
<dbReference type="Proteomes" id="UP001266305">
    <property type="component" value="Unassembled WGS sequence"/>
</dbReference>
<feature type="domain" description="PLAT" evidence="2">
    <location>
        <begin position="1"/>
        <end position="81"/>
    </location>
</feature>
<dbReference type="Gene3D" id="2.60.60.20">
    <property type="entry name" value="PLAT/LH2 domain"/>
    <property type="match status" value="1"/>
</dbReference>
<name>A0ABQ9V837_SAGOE</name>
<dbReference type="InterPro" id="IPR036392">
    <property type="entry name" value="PLAT/LH2_dom_sf"/>
</dbReference>
<accession>A0ABQ9V837</accession>
<protein>
    <recommendedName>
        <fullName evidence="2">PLAT domain-containing protein</fullName>
    </recommendedName>
</protein>
<dbReference type="PROSITE" id="PS50095">
    <property type="entry name" value="PLAT"/>
    <property type="match status" value="1"/>
</dbReference>
<reference evidence="3 4" key="1">
    <citation type="submission" date="2023-05" db="EMBL/GenBank/DDBJ databases">
        <title>B98-5 Cell Line De Novo Hybrid Assembly: An Optical Mapping Approach.</title>
        <authorList>
            <person name="Kananen K."/>
            <person name="Auerbach J.A."/>
            <person name="Kautto E."/>
            <person name="Blachly J.S."/>
        </authorList>
    </citation>
    <scope>NUCLEOTIDE SEQUENCE [LARGE SCALE GENOMIC DNA]</scope>
    <source>
        <strain evidence="3">B95-8</strain>
        <tissue evidence="3">Cell line</tissue>
    </source>
</reference>
<comment type="caution">
    <text evidence="1">Lacks conserved residue(s) required for the propagation of feature annotation.</text>
</comment>
<proteinExistence type="predicted"/>
<dbReference type="Pfam" id="PF01477">
    <property type="entry name" value="PLAT"/>
    <property type="match status" value="1"/>
</dbReference>
<keyword evidence="4" id="KW-1185">Reference proteome</keyword>
<organism evidence="3 4">
    <name type="scientific">Saguinus oedipus</name>
    <name type="common">Cotton-top tamarin</name>
    <name type="synonym">Oedipomidas oedipus</name>
    <dbReference type="NCBI Taxonomy" id="9490"/>
    <lineage>
        <taxon>Eukaryota</taxon>
        <taxon>Metazoa</taxon>
        <taxon>Chordata</taxon>
        <taxon>Craniata</taxon>
        <taxon>Vertebrata</taxon>
        <taxon>Euteleostomi</taxon>
        <taxon>Mammalia</taxon>
        <taxon>Eutheria</taxon>
        <taxon>Euarchontoglires</taxon>
        <taxon>Primates</taxon>
        <taxon>Haplorrhini</taxon>
        <taxon>Platyrrhini</taxon>
        <taxon>Cebidae</taxon>
        <taxon>Callitrichinae</taxon>
        <taxon>Saguinus</taxon>
    </lineage>
</organism>